<keyword evidence="6" id="KW-0443">Lipid metabolism</keyword>
<sequence length="337" mass="37229">MEKYSAFRDRGSGIAPFFPIPTQPAGVALPFHVFLFVVRVTILLPFSLLYFLVLAWLPIGSLGKKAALWVMLGVPGIWWIDLAVDGVKKGSLGQNQHRLPHPGSVIASSHTSPIDALYLAAIFDPIFTQSFPNERKVLRIGLWQAMLNALLQPALEPPKGAKLVDIAALLAHRPDRCIAIFPESTATNGRGILPFSPGLLTVPARTKIFPVSLRYTPADITTPVPGAWFDFTWNLCSKPTHCIRVRIAEAVYNDAAEATSKEAPRRNSYETNLLDDLHARPLKPVQMEANGSGYNSEAEKRVLDKIAEALARLGRVKRLGLGVEDKIKFVKVWSKRR</sequence>
<dbReference type="SUPFAM" id="SSF69593">
    <property type="entry name" value="Glycerol-3-phosphate (1)-acyltransferase"/>
    <property type="match status" value="1"/>
</dbReference>
<evidence type="ECO:0000313" key="11">
    <source>
        <dbReference type="EMBL" id="KAL1305847.1"/>
    </source>
</evidence>
<dbReference type="Proteomes" id="UP001562354">
    <property type="component" value="Unassembled WGS sequence"/>
</dbReference>
<evidence type="ECO:0000256" key="3">
    <source>
        <dbReference type="ARBA" id="ARBA00022679"/>
    </source>
</evidence>
<comment type="similarity">
    <text evidence="2">Belongs to the 1-acyl-sn-glycerol-3-phosphate acyltransferase family.</text>
</comment>
<protein>
    <recommendedName>
        <fullName evidence="10">Phospholipid/glycerol acyltransferase domain-containing protein</fullName>
    </recommendedName>
</protein>
<keyword evidence="7 9" id="KW-0472">Membrane</keyword>
<keyword evidence="5 9" id="KW-1133">Transmembrane helix</keyword>
<dbReference type="RefSeq" id="XP_069202120.1">
    <property type="nucleotide sequence ID" value="XM_069343567.1"/>
</dbReference>
<comment type="subcellular location">
    <subcellularLocation>
        <location evidence="1">Membrane</location>
    </subcellularLocation>
</comment>
<feature type="domain" description="Phospholipid/glycerol acyltransferase" evidence="10">
    <location>
        <begin position="104"/>
        <end position="216"/>
    </location>
</feature>
<reference evidence="11 12" key="1">
    <citation type="submission" date="2024-07" db="EMBL/GenBank/DDBJ databases">
        <title>Draft sequence of the Neodothiora populina.</title>
        <authorList>
            <person name="Drown D.D."/>
            <person name="Schuette U.S."/>
            <person name="Buechlein A.B."/>
            <person name="Rusch D.R."/>
            <person name="Winton L.W."/>
            <person name="Adams G.A."/>
        </authorList>
    </citation>
    <scope>NUCLEOTIDE SEQUENCE [LARGE SCALE GENOMIC DNA]</scope>
    <source>
        <strain evidence="11 12">CPC 39397</strain>
    </source>
</reference>
<keyword evidence="12" id="KW-1185">Reference proteome</keyword>
<evidence type="ECO:0000256" key="9">
    <source>
        <dbReference type="SAM" id="Phobius"/>
    </source>
</evidence>
<dbReference type="InterPro" id="IPR002123">
    <property type="entry name" value="Plipid/glycerol_acylTrfase"/>
</dbReference>
<dbReference type="GeneID" id="95977703"/>
<feature type="transmembrane region" description="Helical" evidence="9">
    <location>
        <begin position="33"/>
        <end position="59"/>
    </location>
</feature>
<evidence type="ECO:0000256" key="4">
    <source>
        <dbReference type="ARBA" id="ARBA00022692"/>
    </source>
</evidence>
<accession>A0ABR3PI75</accession>
<evidence type="ECO:0000256" key="1">
    <source>
        <dbReference type="ARBA" id="ARBA00004370"/>
    </source>
</evidence>
<evidence type="ECO:0000313" key="12">
    <source>
        <dbReference type="Proteomes" id="UP001562354"/>
    </source>
</evidence>
<evidence type="ECO:0000256" key="7">
    <source>
        <dbReference type="ARBA" id="ARBA00023136"/>
    </source>
</evidence>
<keyword evidence="4 9" id="KW-0812">Transmembrane</keyword>
<name>A0ABR3PI75_9PEZI</name>
<proteinExistence type="inferred from homology"/>
<evidence type="ECO:0000256" key="5">
    <source>
        <dbReference type="ARBA" id="ARBA00022989"/>
    </source>
</evidence>
<dbReference type="EMBL" id="JBFMKM010000005">
    <property type="protein sequence ID" value="KAL1305847.1"/>
    <property type="molecule type" value="Genomic_DNA"/>
</dbReference>
<dbReference type="PANTHER" id="PTHR23063">
    <property type="entry name" value="PHOSPHOLIPID ACYLTRANSFERASE"/>
    <property type="match status" value="1"/>
</dbReference>
<evidence type="ECO:0000256" key="2">
    <source>
        <dbReference type="ARBA" id="ARBA00008655"/>
    </source>
</evidence>
<gene>
    <name evidence="11" type="ORF">AAFC00_004003</name>
</gene>
<keyword evidence="3" id="KW-0808">Transferase</keyword>
<comment type="caution">
    <text evidence="11">The sequence shown here is derived from an EMBL/GenBank/DDBJ whole genome shotgun (WGS) entry which is preliminary data.</text>
</comment>
<evidence type="ECO:0000256" key="6">
    <source>
        <dbReference type="ARBA" id="ARBA00023098"/>
    </source>
</evidence>
<dbReference type="PANTHER" id="PTHR23063:SF60">
    <property type="entry name" value="LYSOPHOSPHATIDIC ACID:OLEOYL-COA ACYLTRANSFERASE 1"/>
    <property type="match status" value="1"/>
</dbReference>
<evidence type="ECO:0000259" key="10">
    <source>
        <dbReference type="SMART" id="SM00563"/>
    </source>
</evidence>
<organism evidence="11 12">
    <name type="scientific">Neodothiora populina</name>
    <dbReference type="NCBI Taxonomy" id="2781224"/>
    <lineage>
        <taxon>Eukaryota</taxon>
        <taxon>Fungi</taxon>
        <taxon>Dikarya</taxon>
        <taxon>Ascomycota</taxon>
        <taxon>Pezizomycotina</taxon>
        <taxon>Dothideomycetes</taxon>
        <taxon>Dothideomycetidae</taxon>
        <taxon>Dothideales</taxon>
        <taxon>Dothioraceae</taxon>
        <taxon>Neodothiora</taxon>
    </lineage>
</organism>
<evidence type="ECO:0000256" key="8">
    <source>
        <dbReference type="ARBA" id="ARBA00023315"/>
    </source>
</evidence>
<dbReference type="SMART" id="SM00563">
    <property type="entry name" value="PlsC"/>
    <property type="match status" value="1"/>
</dbReference>
<dbReference type="Pfam" id="PF01553">
    <property type="entry name" value="Acyltransferase"/>
    <property type="match status" value="1"/>
</dbReference>
<keyword evidence="8" id="KW-0012">Acyltransferase</keyword>